<accession>A0A1X9LSL1</accession>
<dbReference type="NCBIfam" id="NF005559">
    <property type="entry name" value="PRK07231.1"/>
    <property type="match status" value="1"/>
</dbReference>
<sequence length="276" mass="29130">MSQADFAVIGSRLADRVAIVTGAASGIGRATALRLAAEGAHVVVSDVRSEPREALPEERPTAETIQAGGGRATFVRADVRRTEDVESLVGTAAEISGRLDLVVNNAGIFGLAPLLETTDEKWDEDMAINVRSQFLMCRAAVRVMREQEPIREVRGRIVNVSSQLGLTAPPEAVTYAVAKAGVAHLTRQLAVDFAADGVIVNAVAPGRILTGTHPGEREYLADGTVDAATAFSLKRTPFPRLGRPEDVAGAILFLGSDDCTFVSGHVLAVDGGWTAY</sequence>
<gene>
    <name evidence="3" type="ORF">B5808_18035</name>
</gene>
<evidence type="ECO:0000256" key="1">
    <source>
        <dbReference type="ARBA" id="ARBA00006484"/>
    </source>
</evidence>
<dbReference type="PANTHER" id="PTHR43669">
    <property type="entry name" value="5-KETO-D-GLUCONATE 5-REDUCTASE"/>
    <property type="match status" value="1"/>
</dbReference>
<dbReference type="STRING" id="1619308.B5808_18035"/>
<dbReference type="InterPro" id="IPR002347">
    <property type="entry name" value="SDR_fam"/>
</dbReference>
<dbReference type="CDD" id="cd05233">
    <property type="entry name" value="SDR_c"/>
    <property type="match status" value="1"/>
</dbReference>
<dbReference type="EMBL" id="CP020715">
    <property type="protein sequence ID" value="ARJ06911.1"/>
    <property type="molecule type" value="Genomic_DNA"/>
</dbReference>
<dbReference type="GO" id="GO:0016491">
    <property type="term" value="F:oxidoreductase activity"/>
    <property type="evidence" value="ECO:0007669"/>
    <property type="project" value="UniProtKB-KW"/>
</dbReference>
<dbReference type="Pfam" id="PF13561">
    <property type="entry name" value="adh_short_C2"/>
    <property type="match status" value="1"/>
</dbReference>
<keyword evidence="2" id="KW-0560">Oxidoreductase</keyword>
<dbReference type="SUPFAM" id="SSF51735">
    <property type="entry name" value="NAD(P)-binding Rossmann-fold domains"/>
    <property type="match status" value="1"/>
</dbReference>
<comment type="similarity">
    <text evidence="1">Belongs to the short-chain dehydrogenases/reductases (SDR) family.</text>
</comment>
<dbReference type="Gene3D" id="3.40.50.720">
    <property type="entry name" value="NAD(P)-binding Rossmann-like Domain"/>
    <property type="match status" value="1"/>
</dbReference>
<reference evidence="3 4" key="1">
    <citation type="submission" date="2017-04" db="EMBL/GenBank/DDBJ databases">
        <authorList>
            <person name="Afonso C.L."/>
            <person name="Miller P.J."/>
            <person name="Scott M.A."/>
            <person name="Spackman E."/>
            <person name="Goraichik I."/>
            <person name="Dimitrov K.M."/>
            <person name="Suarez D.L."/>
            <person name="Swayne D.E."/>
        </authorList>
    </citation>
    <scope>NUCLEOTIDE SEQUENCE [LARGE SCALE GENOMIC DNA]</scope>
    <source>
        <strain evidence="4">XA(T)</strain>
    </source>
</reference>
<dbReference type="AlphaFoldDB" id="A0A1X9LSL1"/>
<dbReference type="PANTHER" id="PTHR43669:SF8">
    <property type="entry name" value="SHORT-CHAIN TYPE DEHYDROGENASE_REDUCTASE-RELATED"/>
    <property type="match status" value="1"/>
</dbReference>
<dbReference type="FunFam" id="3.40.50.720:FF:000084">
    <property type="entry name" value="Short-chain dehydrogenase reductase"/>
    <property type="match status" value="1"/>
</dbReference>
<dbReference type="PROSITE" id="PS00061">
    <property type="entry name" value="ADH_SHORT"/>
    <property type="match status" value="1"/>
</dbReference>
<protein>
    <submittedName>
        <fullName evidence="3">Uncharacterized protein</fullName>
    </submittedName>
</protein>
<keyword evidence="4" id="KW-1185">Reference proteome</keyword>
<proteinExistence type="inferred from homology"/>
<evidence type="ECO:0000256" key="2">
    <source>
        <dbReference type="ARBA" id="ARBA00023002"/>
    </source>
</evidence>
<organism evidence="3 4">
    <name type="scientific">Cnuibacter physcomitrellae</name>
    <dbReference type="NCBI Taxonomy" id="1619308"/>
    <lineage>
        <taxon>Bacteria</taxon>
        <taxon>Bacillati</taxon>
        <taxon>Actinomycetota</taxon>
        <taxon>Actinomycetes</taxon>
        <taxon>Micrococcales</taxon>
        <taxon>Microbacteriaceae</taxon>
        <taxon>Cnuibacter</taxon>
    </lineage>
</organism>
<dbReference type="PRINTS" id="PR00081">
    <property type="entry name" value="GDHRDH"/>
</dbReference>
<dbReference type="KEGG" id="cphy:B5808_18035"/>
<evidence type="ECO:0000313" key="4">
    <source>
        <dbReference type="Proteomes" id="UP000192775"/>
    </source>
</evidence>
<dbReference type="Proteomes" id="UP000192775">
    <property type="component" value="Chromosome"/>
</dbReference>
<dbReference type="PRINTS" id="PR00080">
    <property type="entry name" value="SDRFAMILY"/>
</dbReference>
<dbReference type="RefSeq" id="WP_085021049.1">
    <property type="nucleotide sequence ID" value="NZ_BMHD01000001.1"/>
</dbReference>
<dbReference type="InterPro" id="IPR020904">
    <property type="entry name" value="Sc_DH/Rdtase_CS"/>
</dbReference>
<dbReference type="InterPro" id="IPR036291">
    <property type="entry name" value="NAD(P)-bd_dom_sf"/>
</dbReference>
<name>A0A1X9LSL1_9MICO</name>
<evidence type="ECO:0000313" key="3">
    <source>
        <dbReference type="EMBL" id="ARJ06911.1"/>
    </source>
</evidence>